<dbReference type="InterPro" id="IPR018798">
    <property type="entry name" value="MVB12A/B"/>
</dbReference>
<reference evidence="2" key="2">
    <citation type="submission" date="2025-08" db="UniProtKB">
        <authorList>
            <consortium name="Ensembl"/>
        </authorList>
    </citation>
    <scope>IDENTIFICATION</scope>
</reference>
<gene>
    <name evidence="2" type="primary">UFM1</name>
</gene>
<proteinExistence type="predicted"/>
<dbReference type="GeneTree" id="ENSGT00940000155945"/>
<dbReference type="GO" id="GO:0042058">
    <property type="term" value="P:regulation of epidermal growth factor receptor signaling pathway"/>
    <property type="evidence" value="ECO:0007669"/>
    <property type="project" value="TreeGrafter"/>
</dbReference>
<dbReference type="Proteomes" id="UP000694580">
    <property type="component" value="Chromosome 11"/>
</dbReference>
<organism evidence="2 3">
    <name type="scientific">Denticeps clupeoides</name>
    <name type="common">denticle herring</name>
    <dbReference type="NCBI Taxonomy" id="299321"/>
    <lineage>
        <taxon>Eukaryota</taxon>
        <taxon>Metazoa</taxon>
        <taxon>Chordata</taxon>
        <taxon>Craniata</taxon>
        <taxon>Vertebrata</taxon>
        <taxon>Euteleostomi</taxon>
        <taxon>Actinopterygii</taxon>
        <taxon>Neopterygii</taxon>
        <taxon>Teleostei</taxon>
        <taxon>Clupei</taxon>
        <taxon>Clupeiformes</taxon>
        <taxon>Denticipitoidei</taxon>
        <taxon>Denticipitidae</taxon>
        <taxon>Denticeps</taxon>
    </lineage>
</organism>
<dbReference type="PANTHER" id="PTHR31547">
    <property type="entry name" value="MULTIVESICULAR BODY SUBUNIT 12B"/>
    <property type="match status" value="1"/>
</dbReference>
<dbReference type="Ensembl" id="ENSDCDT00010071753.1">
    <property type="protein sequence ID" value="ENSDCDP00010060998.1"/>
    <property type="gene ID" value="ENSDCDG00010033772.1"/>
</dbReference>
<dbReference type="GO" id="GO:0000813">
    <property type="term" value="C:ESCRT I complex"/>
    <property type="evidence" value="ECO:0007669"/>
    <property type="project" value="InterPro"/>
</dbReference>
<evidence type="ECO:0000259" key="1">
    <source>
        <dbReference type="PROSITE" id="PS51498"/>
    </source>
</evidence>
<dbReference type="InterPro" id="IPR023341">
    <property type="entry name" value="MABP"/>
</dbReference>
<dbReference type="GO" id="GO:0019075">
    <property type="term" value="P:virus maturation"/>
    <property type="evidence" value="ECO:0007669"/>
    <property type="project" value="TreeGrafter"/>
</dbReference>
<evidence type="ECO:0000313" key="3">
    <source>
        <dbReference type="Proteomes" id="UP000694580"/>
    </source>
</evidence>
<dbReference type="GO" id="GO:0005770">
    <property type="term" value="C:late endosome"/>
    <property type="evidence" value="ECO:0007669"/>
    <property type="project" value="TreeGrafter"/>
</dbReference>
<reference evidence="2 3" key="1">
    <citation type="submission" date="2020-06" db="EMBL/GenBank/DDBJ databases">
        <authorList>
            <consortium name="Wellcome Sanger Institute Data Sharing"/>
        </authorList>
    </citation>
    <scope>NUCLEOTIDE SEQUENCE [LARGE SCALE GENOMIC DNA]</scope>
</reference>
<feature type="domain" description="MABP" evidence="1">
    <location>
        <begin position="12"/>
        <end position="84"/>
    </location>
</feature>
<reference evidence="2" key="3">
    <citation type="submission" date="2025-09" db="UniProtKB">
        <authorList>
            <consortium name="Ensembl"/>
        </authorList>
    </citation>
    <scope>IDENTIFICATION</scope>
</reference>
<dbReference type="GO" id="GO:0046755">
    <property type="term" value="P:viral budding"/>
    <property type="evidence" value="ECO:0007669"/>
    <property type="project" value="TreeGrafter"/>
</dbReference>
<accession>A0AAY4EUD9</accession>
<dbReference type="InterPro" id="IPR040297">
    <property type="entry name" value="MVB12B"/>
</dbReference>
<dbReference type="Gene3D" id="2.100.10.50">
    <property type="match status" value="1"/>
</dbReference>
<keyword evidence="3" id="KW-1185">Reference proteome</keyword>
<dbReference type="PROSITE" id="PS51498">
    <property type="entry name" value="MABP"/>
    <property type="match status" value="1"/>
</dbReference>
<dbReference type="Pfam" id="PF10240">
    <property type="entry name" value="DUF2464"/>
    <property type="match status" value="1"/>
</dbReference>
<dbReference type="PANTHER" id="PTHR31547:SF1">
    <property type="entry name" value="MULTIVESICULAR BODY SUBUNIT 12B"/>
    <property type="match status" value="1"/>
</dbReference>
<protein>
    <recommendedName>
        <fullName evidence="1">MABP domain-containing protein</fullName>
    </recommendedName>
</protein>
<name>A0AAY4EUD9_9TELE</name>
<sequence>PGGSIDLSSVNSEPITGIGVVASRSGAPAEYCVVAQTTDGFNADLWKDSLFKSKVTRFLCFTRASSPENVSKRNKSFTTNKLIF</sequence>
<evidence type="ECO:0000313" key="2">
    <source>
        <dbReference type="Ensembl" id="ENSDCDP00010060998.1"/>
    </source>
</evidence>
<dbReference type="AlphaFoldDB" id="A0AAY4EUD9"/>